<sequence>MVGDEVDDRRLNDDNFECNDDSQNTTNGTYINPDVSRNDYAHYDEDNERRINMKIETSMEIDAKDIATRYANDIIATCAFGLRVDSLSDRDNHFYRMGNKSTLGFKALLTVWGYGSVPRLMKMFKMAIFPEDVREFFKQIVLNTMNERKAHNIFRPDMIHLLMEAKKVLRRWRLVVGIELVGLVSSWNSARMADDSPVDKAALLKDPTAFSNPEKGLEKGGLNKACLSKARRLVSVSAPYKRLLMMESWTTTILVVVEIRRLLLSDRKYKLKHRCTEKTEKETSAGLMHDTPTPPLDRGQLTHDENSANDADAGFATAKESTVGKRNVKRGLRRRRSQDNLIGLYKNGSDTCNALGTALLSEHDMSACELTLEAAKVAFGIQKLNVWSDNDLTAQAAFFVFAGFETVSTAMTFLMYELAVNPEIQERLAREIKDHDKANGGKFDYNSVQTMTYLDMVVSEVLRLWPPAIAADRLCVKEYNLGKPYETAPADYIVKVNDSIHIPIFSIHRDPRYYPNPLKFDPERFSDENKHNIQPFTYMPFGVGPRNCIGSRFALCEVKVMIYRLLLHMKLEPSKRTPIPVKLSTGSFNLKMRGGHWLQLRARD</sequence>
<accession>A0ACC0KIP4</accession>
<evidence type="ECO:0000313" key="2">
    <source>
        <dbReference type="Proteomes" id="UP001064048"/>
    </source>
</evidence>
<gene>
    <name evidence="1" type="ORF">MSG28_004383</name>
</gene>
<evidence type="ECO:0000313" key="1">
    <source>
        <dbReference type="EMBL" id="KAI8436349.1"/>
    </source>
</evidence>
<dbReference type="EMBL" id="CM046106">
    <property type="protein sequence ID" value="KAI8436349.1"/>
    <property type="molecule type" value="Genomic_DNA"/>
</dbReference>
<name>A0ACC0KIP4_CHOFU</name>
<dbReference type="Proteomes" id="UP001064048">
    <property type="component" value="Chromosome 6"/>
</dbReference>
<reference evidence="1 2" key="1">
    <citation type="journal article" date="2022" name="Genome Biol. Evol.">
        <title>The Spruce Budworm Genome: Reconstructing the Evolutionary History of Antifreeze Proteins.</title>
        <authorList>
            <person name="Beliveau C."/>
            <person name="Gagne P."/>
            <person name="Picq S."/>
            <person name="Vernygora O."/>
            <person name="Keeling C.I."/>
            <person name="Pinkney K."/>
            <person name="Doucet D."/>
            <person name="Wen F."/>
            <person name="Johnston J.S."/>
            <person name="Maaroufi H."/>
            <person name="Boyle B."/>
            <person name="Laroche J."/>
            <person name="Dewar K."/>
            <person name="Juretic N."/>
            <person name="Blackburn G."/>
            <person name="Nisole A."/>
            <person name="Brunet B."/>
            <person name="Brandao M."/>
            <person name="Lumley L."/>
            <person name="Duan J."/>
            <person name="Quan G."/>
            <person name="Lucarotti C.J."/>
            <person name="Roe A.D."/>
            <person name="Sperling F.A.H."/>
            <person name="Levesque R.C."/>
            <person name="Cusson M."/>
        </authorList>
    </citation>
    <scope>NUCLEOTIDE SEQUENCE [LARGE SCALE GENOMIC DNA]</scope>
    <source>
        <strain evidence="1">Glfc:IPQL:Cfum</strain>
    </source>
</reference>
<comment type="caution">
    <text evidence="1">The sequence shown here is derived from an EMBL/GenBank/DDBJ whole genome shotgun (WGS) entry which is preliminary data.</text>
</comment>
<protein>
    <submittedName>
        <fullName evidence="1">Uncharacterized protein</fullName>
    </submittedName>
</protein>
<proteinExistence type="predicted"/>
<keyword evidence="2" id="KW-1185">Reference proteome</keyword>
<organism evidence="1 2">
    <name type="scientific">Choristoneura fumiferana</name>
    <name type="common">Spruce budworm moth</name>
    <name type="synonym">Archips fumiferana</name>
    <dbReference type="NCBI Taxonomy" id="7141"/>
    <lineage>
        <taxon>Eukaryota</taxon>
        <taxon>Metazoa</taxon>
        <taxon>Ecdysozoa</taxon>
        <taxon>Arthropoda</taxon>
        <taxon>Hexapoda</taxon>
        <taxon>Insecta</taxon>
        <taxon>Pterygota</taxon>
        <taxon>Neoptera</taxon>
        <taxon>Endopterygota</taxon>
        <taxon>Lepidoptera</taxon>
        <taxon>Glossata</taxon>
        <taxon>Ditrysia</taxon>
        <taxon>Tortricoidea</taxon>
        <taxon>Tortricidae</taxon>
        <taxon>Tortricinae</taxon>
        <taxon>Choristoneura</taxon>
    </lineage>
</organism>